<organism evidence="2">
    <name type="scientific">Fervidobacterium pennivorans</name>
    <dbReference type="NCBI Taxonomy" id="93466"/>
    <lineage>
        <taxon>Bacteria</taxon>
        <taxon>Thermotogati</taxon>
        <taxon>Thermotogota</taxon>
        <taxon>Thermotogae</taxon>
        <taxon>Thermotogales</taxon>
        <taxon>Fervidobacteriaceae</taxon>
        <taxon>Fervidobacterium</taxon>
    </lineage>
</organism>
<evidence type="ECO:0000313" key="2">
    <source>
        <dbReference type="EMBL" id="HGU41957.1"/>
    </source>
</evidence>
<comment type="caution">
    <text evidence="2">The sequence shown here is derived from an EMBL/GenBank/DDBJ whole genome shotgun (WGS) entry which is preliminary data.</text>
</comment>
<dbReference type="PANTHER" id="PTHR31497:SF0">
    <property type="entry name" value="AUTOCRINE PROLIFERATION REPRESSOR PROTEIN A"/>
    <property type="match status" value="1"/>
</dbReference>
<accession>A0A7C4RYR3</accession>
<dbReference type="InterPro" id="IPR029058">
    <property type="entry name" value="AB_hydrolase_fold"/>
</dbReference>
<dbReference type="EMBL" id="DTBH01000194">
    <property type="protein sequence ID" value="HGQ78102.1"/>
    <property type="molecule type" value="Genomic_DNA"/>
</dbReference>
<evidence type="ECO:0008006" key="3">
    <source>
        <dbReference type="Google" id="ProtNLM"/>
    </source>
</evidence>
<dbReference type="EMBL" id="DSZT01000107">
    <property type="protein sequence ID" value="HGU41957.1"/>
    <property type="molecule type" value="Genomic_DNA"/>
</dbReference>
<dbReference type="Pfam" id="PF10142">
    <property type="entry name" value="PhoPQ_related"/>
    <property type="match status" value="1"/>
</dbReference>
<dbReference type="Gene3D" id="3.40.50.1820">
    <property type="entry name" value="alpha/beta hydrolase"/>
    <property type="match status" value="1"/>
</dbReference>
<dbReference type="PIRSF" id="PIRSF014728">
    <property type="entry name" value="PqaA"/>
    <property type="match status" value="1"/>
</dbReference>
<dbReference type="SUPFAM" id="SSF53474">
    <property type="entry name" value="alpha/beta-Hydrolases"/>
    <property type="match status" value="1"/>
</dbReference>
<dbReference type="AlphaFoldDB" id="A0A7C4RYR3"/>
<dbReference type="PANTHER" id="PTHR31497">
    <property type="entry name" value="AUTOCRINE PROLIFERATION REPRESSOR PROTEIN A"/>
    <property type="match status" value="1"/>
</dbReference>
<proteinExistence type="predicted"/>
<evidence type="ECO:0000313" key="1">
    <source>
        <dbReference type="EMBL" id="HGQ78102.1"/>
    </source>
</evidence>
<dbReference type="OrthoDB" id="8950502at2"/>
<sequence>MNTMSKVTKTQENKSPANRLMILVILTFLFLLSPNDSFAVSLEKYLESSDTSAYTLISSSTSLLRGKLYVLNVKSQTWRGIEWNHKVGIYIPRNLAYKNHGILMVSGSAPKDPMASLSQYALVIESIGAPFVILWDVPNQPLFGLKEDALIAYTLAKYLETGEEDWPLLFPMVKAVVATMNCVQDFLKKELQIELQKFLVTGASKRGWTTYLTGAIEKRVLAIVPIVYDNLNMPAQMRKQLEHYGTFSEQIKDYTRYGLTKMIAESSPTEVPEIVRAIDPFYYKDKLTIPKLVVIGTNDPYWVVDSSQLYFYDVPIPRYAYVMPNEAHNVSNQAEFFNTLRAFFALSILNKLPDISWKETENGIILRTSEELEYAKGWVALSDTLDFRKARWESIDLQIQFSENGDKMVEFIPKESNLKKNVAIFIEVRIVKEGYSFSLTTIPKVFKKNTN</sequence>
<gene>
    <name evidence="2" type="ORF">ENT72_03410</name>
    <name evidence="1" type="ORF">ENU12_09460</name>
</gene>
<dbReference type="InterPro" id="IPR009199">
    <property type="entry name" value="PhoPQ-act_pathogen-rel_PqaA"/>
</dbReference>
<protein>
    <recommendedName>
        <fullName evidence="3">PhoPQ-activated pathogenicity-related protein</fullName>
    </recommendedName>
</protein>
<reference evidence="2" key="1">
    <citation type="journal article" date="2020" name="mSystems">
        <title>Genome- and Community-Level Interaction Insights into Carbon Utilization and Element Cycling Functions of Hydrothermarchaeota in Hydrothermal Sediment.</title>
        <authorList>
            <person name="Zhou Z."/>
            <person name="Liu Y."/>
            <person name="Xu W."/>
            <person name="Pan J."/>
            <person name="Luo Z.H."/>
            <person name="Li M."/>
        </authorList>
    </citation>
    <scope>NUCLEOTIDE SEQUENCE [LARGE SCALE GENOMIC DNA]</scope>
    <source>
        <strain evidence="2">SpSt-604</strain>
        <strain evidence="1">SpSt-640</strain>
    </source>
</reference>
<name>A0A7C4RYR3_FERPE</name>